<dbReference type="Pfam" id="PF00375">
    <property type="entry name" value="SDF"/>
    <property type="match status" value="1"/>
</dbReference>
<keyword evidence="6 7" id="KW-0472">Membrane</keyword>
<dbReference type="Proteomes" id="UP000490535">
    <property type="component" value="Unassembled WGS sequence"/>
</dbReference>
<evidence type="ECO:0000313" key="8">
    <source>
        <dbReference type="EMBL" id="KAF1026039.1"/>
    </source>
</evidence>
<evidence type="ECO:0000256" key="3">
    <source>
        <dbReference type="ARBA" id="ARBA00022475"/>
    </source>
</evidence>
<keyword evidence="2" id="KW-0813">Transport</keyword>
<organism evidence="8 9">
    <name type="scientific">Acinetobacter bereziniae</name>
    <name type="common">Acinetobacter genomosp. 10</name>
    <dbReference type="NCBI Taxonomy" id="106648"/>
    <lineage>
        <taxon>Bacteria</taxon>
        <taxon>Pseudomonadati</taxon>
        <taxon>Pseudomonadota</taxon>
        <taxon>Gammaproteobacteria</taxon>
        <taxon>Moraxellales</taxon>
        <taxon>Moraxellaceae</taxon>
        <taxon>Acinetobacter</taxon>
    </lineage>
</organism>
<keyword evidence="4 7" id="KW-0812">Transmembrane</keyword>
<feature type="transmembrane region" description="Helical" evidence="7">
    <location>
        <begin position="147"/>
        <end position="164"/>
    </location>
</feature>
<feature type="transmembrane region" description="Helical" evidence="7">
    <location>
        <begin position="9"/>
        <end position="28"/>
    </location>
</feature>
<dbReference type="GO" id="GO:0015293">
    <property type="term" value="F:symporter activity"/>
    <property type="evidence" value="ECO:0007669"/>
    <property type="project" value="UniProtKB-KW"/>
</dbReference>
<evidence type="ECO:0000256" key="6">
    <source>
        <dbReference type="ARBA" id="ARBA00023136"/>
    </source>
</evidence>
<comment type="caution">
    <text evidence="8">The sequence shown here is derived from an EMBL/GenBank/DDBJ whole genome shotgun (WGS) entry which is preliminary data.</text>
</comment>
<name>A0A833PH29_ACIBZ</name>
<protein>
    <submittedName>
        <fullName evidence="8">C4-dicarboxylate transport protein</fullName>
    </submittedName>
</protein>
<keyword evidence="5 7" id="KW-1133">Transmembrane helix</keyword>
<dbReference type="PANTHER" id="PTHR42865:SF7">
    <property type="entry name" value="PROTON_GLUTAMATE-ASPARTATE SYMPORTER"/>
    <property type="match status" value="1"/>
</dbReference>
<proteinExistence type="predicted"/>
<feature type="transmembrane region" description="Helical" evidence="7">
    <location>
        <begin position="288"/>
        <end position="315"/>
    </location>
</feature>
<dbReference type="PRINTS" id="PR00173">
    <property type="entry name" value="EDTRNSPORT"/>
</dbReference>
<accession>A0A833PH29</accession>
<evidence type="ECO:0000256" key="4">
    <source>
        <dbReference type="ARBA" id="ARBA00022692"/>
    </source>
</evidence>
<dbReference type="InterPro" id="IPR036458">
    <property type="entry name" value="Na:dicarbo_symporter_sf"/>
</dbReference>
<feature type="transmembrane region" description="Helical" evidence="7">
    <location>
        <begin position="327"/>
        <end position="345"/>
    </location>
</feature>
<evidence type="ECO:0000256" key="5">
    <source>
        <dbReference type="ARBA" id="ARBA00022989"/>
    </source>
</evidence>
<dbReference type="Gene3D" id="1.10.3860.10">
    <property type="entry name" value="Sodium:dicarboxylate symporter"/>
    <property type="match status" value="1"/>
</dbReference>
<keyword evidence="3" id="KW-1003">Cell membrane</keyword>
<reference evidence="9" key="1">
    <citation type="journal article" date="2020" name="MBio">
        <title>Horizontal gene transfer to a defensive symbiont with a reduced genome amongst a multipartite beetle microbiome.</title>
        <authorList>
            <person name="Waterworth S.C."/>
            <person name="Florez L.V."/>
            <person name="Rees E.R."/>
            <person name="Hertweck C."/>
            <person name="Kaltenpoth M."/>
            <person name="Kwan J.C."/>
        </authorList>
    </citation>
    <scope>NUCLEOTIDE SEQUENCE [LARGE SCALE GENOMIC DNA]</scope>
</reference>
<evidence type="ECO:0000256" key="1">
    <source>
        <dbReference type="ARBA" id="ARBA00004651"/>
    </source>
</evidence>
<dbReference type="AlphaFoldDB" id="A0A833PH29"/>
<feature type="transmembrane region" description="Helical" evidence="7">
    <location>
        <begin position="78"/>
        <end position="100"/>
    </location>
</feature>
<dbReference type="GO" id="GO:0005886">
    <property type="term" value="C:plasma membrane"/>
    <property type="evidence" value="ECO:0007669"/>
    <property type="project" value="UniProtKB-SubCell"/>
</dbReference>
<feature type="transmembrane region" description="Helical" evidence="7">
    <location>
        <begin position="185"/>
        <end position="205"/>
    </location>
</feature>
<comment type="subcellular location">
    <subcellularLocation>
        <location evidence="1">Cell membrane</location>
        <topology evidence="1">Multi-pass membrane protein</topology>
    </subcellularLocation>
</comment>
<feature type="transmembrane region" description="Helical" evidence="7">
    <location>
        <begin position="40"/>
        <end position="58"/>
    </location>
</feature>
<dbReference type="GO" id="GO:0006835">
    <property type="term" value="P:dicarboxylic acid transport"/>
    <property type="evidence" value="ECO:0007669"/>
    <property type="project" value="TreeGrafter"/>
</dbReference>
<dbReference type="PANTHER" id="PTHR42865">
    <property type="entry name" value="PROTON/GLUTAMATE-ASPARTATE SYMPORTER"/>
    <property type="match status" value="1"/>
</dbReference>
<feature type="transmembrane region" description="Helical" evidence="7">
    <location>
        <begin position="217"/>
        <end position="242"/>
    </location>
</feature>
<dbReference type="InterPro" id="IPR001991">
    <property type="entry name" value="Na-dicarboxylate_symporter"/>
</dbReference>
<gene>
    <name evidence="8" type="primary">dctA_2</name>
    <name evidence="8" type="ORF">GAK29_01538</name>
</gene>
<evidence type="ECO:0000256" key="7">
    <source>
        <dbReference type="SAM" id="Phobius"/>
    </source>
</evidence>
<dbReference type="EMBL" id="WNDP01000029">
    <property type="protein sequence ID" value="KAF1026039.1"/>
    <property type="molecule type" value="Genomic_DNA"/>
</dbReference>
<feature type="transmembrane region" description="Helical" evidence="7">
    <location>
        <begin position="357"/>
        <end position="377"/>
    </location>
</feature>
<dbReference type="SUPFAM" id="SSF118215">
    <property type="entry name" value="Proton glutamate symport protein"/>
    <property type="match status" value="1"/>
</dbReference>
<evidence type="ECO:0000313" key="9">
    <source>
        <dbReference type="Proteomes" id="UP000490535"/>
    </source>
</evidence>
<sequence length="411" mass="44047">MNWWKNQKLYLKILIGVILGIIVGFTFGEKTEFLSPVGNIFLRSLQAIIVPVVFFSLVSGMTKLENIEKLRTIGVKAVCFYIVTGFLATVLGVTAALFFAPGKQETTHIKEAVSSLAVHKQFSFNFVENIVNWFPKNIIESMSNGNILQIIIFAIVMGIALIALGERGKKLVDLFNVGADLSIKMAEIVISFAPYGIFALMATATSKFGGEFLLQGLRYILADVTGIAIVMLVVYPIIIALFTRYRPIAFYKAISPAMLMGASTTSSSATLPTTMQIAREKLGISEKIFGFTIPLGATVNMNGMSVVLGVIAIFAANVHGVDITIDFLATTIFLGVFLAAGTGGVKGADIIMASIMLTTLGFPLTLLPIIAALSPLLDMGHTVCNITGDLIGTAVVEKGEEAKTENVTNIA</sequence>
<evidence type="ECO:0000256" key="2">
    <source>
        <dbReference type="ARBA" id="ARBA00022448"/>
    </source>
</evidence>